<comment type="caution">
    <text evidence="2">The sequence shown here is derived from an EMBL/GenBank/DDBJ whole genome shotgun (WGS) entry which is preliminary data.</text>
</comment>
<evidence type="ECO:0000313" key="3">
    <source>
        <dbReference type="Proteomes" id="UP000324800"/>
    </source>
</evidence>
<reference evidence="2 3" key="1">
    <citation type="submission" date="2019-03" db="EMBL/GenBank/DDBJ databases">
        <title>Single cell metagenomics reveals metabolic interactions within the superorganism composed of flagellate Streblomastix strix and complex community of Bacteroidetes bacteria on its surface.</title>
        <authorList>
            <person name="Treitli S.C."/>
            <person name="Kolisko M."/>
            <person name="Husnik F."/>
            <person name="Keeling P."/>
            <person name="Hampl V."/>
        </authorList>
    </citation>
    <scope>NUCLEOTIDE SEQUENCE [LARGE SCALE GENOMIC DNA]</scope>
    <source>
        <strain evidence="2">ST1C</strain>
    </source>
</reference>
<feature type="region of interest" description="Disordered" evidence="1">
    <location>
        <begin position="29"/>
        <end position="74"/>
    </location>
</feature>
<dbReference type="AlphaFoldDB" id="A0A5J4VQX1"/>
<dbReference type="EMBL" id="SNRW01005521">
    <property type="protein sequence ID" value="KAA6384911.1"/>
    <property type="molecule type" value="Genomic_DNA"/>
</dbReference>
<proteinExistence type="predicted"/>
<gene>
    <name evidence="2" type="ORF">EZS28_019565</name>
</gene>
<sequence>MYFLERERNYERNEDRKVIGEMEKVKLVAKANQEKEDQEEQDDEEEDEEEDEDDEDDDDEQGMIKDEVKYEKKK</sequence>
<dbReference type="Proteomes" id="UP000324800">
    <property type="component" value="Unassembled WGS sequence"/>
</dbReference>
<accession>A0A5J4VQX1</accession>
<feature type="compositionally biased region" description="Basic and acidic residues" evidence="1">
    <location>
        <begin position="62"/>
        <end position="74"/>
    </location>
</feature>
<evidence type="ECO:0000313" key="2">
    <source>
        <dbReference type="EMBL" id="KAA6384911.1"/>
    </source>
</evidence>
<evidence type="ECO:0000256" key="1">
    <source>
        <dbReference type="SAM" id="MobiDB-lite"/>
    </source>
</evidence>
<organism evidence="2 3">
    <name type="scientific">Streblomastix strix</name>
    <dbReference type="NCBI Taxonomy" id="222440"/>
    <lineage>
        <taxon>Eukaryota</taxon>
        <taxon>Metamonada</taxon>
        <taxon>Preaxostyla</taxon>
        <taxon>Oxymonadida</taxon>
        <taxon>Streblomastigidae</taxon>
        <taxon>Streblomastix</taxon>
    </lineage>
</organism>
<feature type="compositionally biased region" description="Acidic residues" evidence="1">
    <location>
        <begin position="36"/>
        <end position="61"/>
    </location>
</feature>
<name>A0A5J4VQX1_9EUKA</name>
<protein>
    <submittedName>
        <fullName evidence="2">Uncharacterized protein</fullName>
    </submittedName>
</protein>